<dbReference type="InterPro" id="IPR036291">
    <property type="entry name" value="NAD(P)-bd_dom_sf"/>
</dbReference>
<dbReference type="Proteomes" id="UP000054639">
    <property type="component" value="Unassembled WGS sequence"/>
</dbReference>
<evidence type="ECO:0000313" key="3">
    <source>
        <dbReference type="EMBL" id="STY18633.1"/>
    </source>
</evidence>
<name>A0A378KVQ2_9GAMM</name>
<dbReference type="PANTHER" id="PTHR43377">
    <property type="entry name" value="BILIVERDIN REDUCTASE A"/>
    <property type="match status" value="1"/>
</dbReference>
<reference evidence="2 4" key="1">
    <citation type="submission" date="2015-11" db="EMBL/GenBank/DDBJ databases">
        <title>Genomic analysis of 38 Legionella species identifies large and diverse effector repertoires.</title>
        <authorList>
            <person name="Burstein D."/>
            <person name="Amaro F."/>
            <person name="Zusman T."/>
            <person name="Lifshitz Z."/>
            <person name="Cohen O."/>
            <person name="Gilbert J.A."/>
            <person name="Pupko T."/>
            <person name="Shuman H.A."/>
            <person name="Segal G."/>
        </authorList>
    </citation>
    <scope>NUCLEOTIDE SEQUENCE [LARGE SCALE GENOMIC DNA]</scope>
    <source>
        <strain evidence="2 4">ATCC 49507</strain>
    </source>
</reference>
<dbReference type="RefSeq" id="WP_202972752.1">
    <property type="nucleotide sequence ID" value="NZ_CAAAIL010000001.1"/>
</dbReference>
<dbReference type="Gene3D" id="3.30.360.10">
    <property type="entry name" value="Dihydrodipicolinate Reductase, domain 2"/>
    <property type="match status" value="1"/>
</dbReference>
<dbReference type="AlphaFoldDB" id="A0A378KVQ2"/>
<protein>
    <submittedName>
        <fullName evidence="2 3">Dehydrogenase</fullName>
    </submittedName>
</protein>
<feature type="domain" description="Gfo/Idh/MocA-like oxidoreductase N-terminal" evidence="1">
    <location>
        <begin position="4"/>
        <end position="123"/>
    </location>
</feature>
<evidence type="ECO:0000313" key="5">
    <source>
        <dbReference type="Proteomes" id="UP000254230"/>
    </source>
</evidence>
<dbReference type="InterPro" id="IPR000683">
    <property type="entry name" value="Gfo/Idh/MocA-like_OxRdtase_N"/>
</dbReference>
<dbReference type="Gene3D" id="3.40.50.720">
    <property type="entry name" value="NAD(P)-binding Rossmann-like Domain"/>
    <property type="match status" value="1"/>
</dbReference>
<evidence type="ECO:0000313" key="2">
    <source>
        <dbReference type="EMBL" id="KTD47612.1"/>
    </source>
</evidence>
<proteinExistence type="predicted"/>
<dbReference type="SUPFAM" id="SSF51735">
    <property type="entry name" value="NAD(P)-binding Rossmann-fold domains"/>
    <property type="match status" value="1"/>
</dbReference>
<evidence type="ECO:0000313" key="4">
    <source>
        <dbReference type="Proteomes" id="UP000054639"/>
    </source>
</evidence>
<dbReference type="STRING" id="45072.Lqua_2005"/>
<dbReference type="InterPro" id="IPR051450">
    <property type="entry name" value="Gfo/Idh/MocA_Oxidoreductases"/>
</dbReference>
<evidence type="ECO:0000259" key="1">
    <source>
        <dbReference type="Pfam" id="PF01408"/>
    </source>
</evidence>
<dbReference type="Proteomes" id="UP000254230">
    <property type="component" value="Unassembled WGS sequence"/>
</dbReference>
<organism evidence="3 5">
    <name type="scientific">Legionella quateirensis</name>
    <dbReference type="NCBI Taxonomy" id="45072"/>
    <lineage>
        <taxon>Bacteria</taxon>
        <taxon>Pseudomonadati</taxon>
        <taxon>Pseudomonadota</taxon>
        <taxon>Gammaproteobacteria</taxon>
        <taxon>Legionellales</taxon>
        <taxon>Legionellaceae</taxon>
        <taxon>Legionella</taxon>
    </lineage>
</organism>
<keyword evidence="4" id="KW-1185">Reference proteome</keyword>
<dbReference type="Pfam" id="PF01408">
    <property type="entry name" value="GFO_IDH_MocA"/>
    <property type="match status" value="1"/>
</dbReference>
<dbReference type="EMBL" id="UGOW01000001">
    <property type="protein sequence ID" value="STY18633.1"/>
    <property type="molecule type" value="Genomic_DNA"/>
</dbReference>
<dbReference type="EMBL" id="LNYR01000031">
    <property type="protein sequence ID" value="KTD47612.1"/>
    <property type="molecule type" value="Genomic_DNA"/>
</dbReference>
<reference evidence="3 5" key="2">
    <citation type="submission" date="2018-06" db="EMBL/GenBank/DDBJ databases">
        <authorList>
            <consortium name="Pathogen Informatics"/>
            <person name="Doyle S."/>
        </authorList>
    </citation>
    <scope>NUCLEOTIDE SEQUENCE [LARGE SCALE GENOMIC DNA]</scope>
    <source>
        <strain evidence="3 5">NCTC12376</strain>
    </source>
</reference>
<sequence length="315" mass="35684">MHDLNIAVIGAGKMGREHIKAFQAIPGVKVTGLLSRTFEKAEALAKEFNISCVAESIDELYQKTKADLVVVAVPELEANQVSKKCFQYNWAVLLEKPAGYDLRDAHDIAEAALTTSKPVYVGFNRRFYASAMTILDDLNSRKDDGRYIHIQDQQSYAEARACNHPEQVVQKFMYANSIHTIDLIRYFARGEVTKVVPVLPWKKEDTQIFISYVEFDSGDKALYECIWKGPGPWACAVSTPHKRWTMQPLEKARYQNANERVVHEVALDDTDQQYKAGFYKQALEVCNGVRGLPNQAITLQDSLKTMELIHQMYGV</sequence>
<gene>
    <name evidence="2" type="ORF">Lqua_2005</name>
    <name evidence="3" type="ORF">NCTC12376_02454</name>
</gene>
<accession>A0A378KVQ2</accession>
<dbReference type="PANTHER" id="PTHR43377:SF1">
    <property type="entry name" value="BILIVERDIN REDUCTASE A"/>
    <property type="match status" value="1"/>
</dbReference>
<dbReference type="GO" id="GO:0000166">
    <property type="term" value="F:nucleotide binding"/>
    <property type="evidence" value="ECO:0007669"/>
    <property type="project" value="InterPro"/>
</dbReference>